<dbReference type="EMBL" id="KM659092">
    <property type="protein sequence ID" value="AJW30032.1"/>
    <property type="molecule type" value="Genomic_DNA"/>
</dbReference>
<keyword evidence="2" id="KW-0614">Plasmid</keyword>
<dbReference type="AlphaFoldDB" id="A0A0D5A0H0"/>
<protein>
    <submittedName>
        <fullName evidence="2">Uncharacterized protein</fullName>
    </submittedName>
</protein>
<geneLocation type="plasmid" evidence="2">
    <name>pLM19O2</name>
</geneLocation>
<evidence type="ECO:0000313" key="2">
    <source>
        <dbReference type="EMBL" id="AJW30032.1"/>
    </source>
</evidence>
<name>A0A0D5A0H0_9HYPH</name>
<reference evidence="2" key="1">
    <citation type="submission" date="2014-09" db="EMBL/GenBank/DDBJ databases">
        <title>The mobilome of the heavy metals and metalloids hypertolerant bacteria from the Lubin copper mine (Poland).</title>
        <authorList>
            <person name="Dziewit L."/>
            <person name="Bartosik D."/>
        </authorList>
    </citation>
    <scope>NUCLEOTIDE SEQUENCE</scope>
    <source>
        <plasmid evidence="2">pLM19O2</plasmid>
    </source>
</reference>
<evidence type="ECO:0000256" key="1">
    <source>
        <dbReference type="SAM" id="MobiDB-lite"/>
    </source>
</evidence>
<accession>A0A0D5A0H0</accession>
<organism evidence="2">
    <name type="scientific">Ochrobactrum sp. LM19</name>
    <dbReference type="NCBI Taxonomy" id="1449781"/>
    <lineage>
        <taxon>Bacteria</taxon>
        <taxon>Pseudomonadati</taxon>
        <taxon>Pseudomonadota</taxon>
        <taxon>Alphaproteobacteria</taxon>
        <taxon>Hyphomicrobiales</taxon>
        <taxon>Brucellaceae</taxon>
        <taxon>Brucella/Ochrobactrum group</taxon>
        <taxon>Ochrobactrum</taxon>
    </lineage>
</organism>
<gene>
    <name evidence="2" type="ORF">pLM19O2_p87</name>
</gene>
<feature type="compositionally biased region" description="Basic residues" evidence="1">
    <location>
        <begin position="1"/>
        <end position="12"/>
    </location>
</feature>
<proteinExistence type="predicted"/>
<sequence>MTRRTFWHKRPMRSAIGDSDGETATPIKPEQRLVPRRAAGRSDDLWTVWNRLQENGGAKALIINRPGINDRSDDRSCLLS</sequence>
<feature type="region of interest" description="Disordered" evidence="1">
    <location>
        <begin position="1"/>
        <end position="30"/>
    </location>
</feature>